<organism evidence="1">
    <name type="scientific">Sesamum angustifolium</name>
    <dbReference type="NCBI Taxonomy" id="2727405"/>
    <lineage>
        <taxon>Eukaryota</taxon>
        <taxon>Viridiplantae</taxon>
        <taxon>Streptophyta</taxon>
        <taxon>Embryophyta</taxon>
        <taxon>Tracheophyta</taxon>
        <taxon>Spermatophyta</taxon>
        <taxon>Magnoliopsida</taxon>
        <taxon>eudicotyledons</taxon>
        <taxon>Gunneridae</taxon>
        <taxon>Pentapetalae</taxon>
        <taxon>asterids</taxon>
        <taxon>lamiids</taxon>
        <taxon>Lamiales</taxon>
        <taxon>Pedaliaceae</taxon>
        <taxon>Sesamum</taxon>
    </lineage>
</organism>
<protein>
    <submittedName>
        <fullName evidence="1">Uncharacterized protein</fullName>
    </submittedName>
</protein>
<name>A0AAW2MJN2_9LAMI</name>
<gene>
    <name evidence="1" type="ORF">Sangu_1724400</name>
</gene>
<dbReference type="AlphaFoldDB" id="A0AAW2MJN2"/>
<comment type="caution">
    <text evidence="1">The sequence shown here is derived from an EMBL/GenBank/DDBJ whole genome shotgun (WGS) entry which is preliminary data.</text>
</comment>
<sequence>MDPRCGEKLELVSNCTHTNCSGLLTVWLKLKENPGAFGELFLSSASIHFLNYALSSMSKVTAQSAKDVLSLGE</sequence>
<evidence type="ECO:0000313" key="1">
    <source>
        <dbReference type="EMBL" id="KAL0331789.1"/>
    </source>
</evidence>
<reference evidence="1" key="1">
    <citation type="submission" date="2020-06" db="EMBL/GenBank/DDBJ databases">
        <authorList>
            <person name="Li T."/>
            <person name="Hu X."/>
            <person name="Zhang T."/>
            <person name="Song X."/>
            <person name="Zhang H."/>
            <person name="Dai N."/>
            <person name="Sheng W."/>
            <person name="Hou X."/>
            <person name="Wei L."/>
        </authorList>
    </citation>
    <scope>NUCLEOTIDE SEQUENCE</scope>
    <source>
        <strain evidence="1">G01</strain>
        <tissue evidence="1">Leaf</tissue>
    </source>
</reference>
<dbReference type="EMBL" id="JACGWK010000010">
    <property type="protein sequence ID" value="KAL0331789.1"/>
    <property type="molecule type" value="Genomic_DNA"/>
</dbReference>
<proteinExistence type="predicted"/>
<reference evidence="1" key="2">
    <citation type="journal article" date="2024" name="Plant">
        <title>Genomic evolution and insights into agronomic trait innovations of Sesamum species.</title>
        <authorList>
            <person name="Miao H."/>
            <person name="Wang L."/>
            <person name="Qu L."/>
            <person name="Liu H."/>
            <person name="Sun Y."/>
            <person name="Le M."/>
            <person name="Wang Q."/>
            <person name="Wei S."/>
            <person name="Zheng Y."/>
            <person name="Lin W."/>
            <person name="Duan Y."/>
            <person name="Cao H."/>
            <person name="Xiong S."/>
            <person name="Wang X."/>
            <person name="Wei L."/>
            <person name="Li C."/>
            <person name="Ma Q."/>
            <person name="Ju M."/>
            <person name="Zhao R."/>
            <person name="Li G."/>
            <person name="Mu C."/>
            <person name="Tian Q."/>
            <person name="Mei H."/>
            <person name="Zhang T."/>
            <person name="Gao T."/>
            <person name="Zhang H."/>
        </authorList>
    </citation>
    <scope>NUCLEOTIDE SEQUENCE</scope>
    <source>
        <strain evidence="1">G01</strain>
    </source>
</reference>
<accession>A0AAW2MJN2</accession>